<dbReference type="GO" id="GO:0046872">
    <property type="term" value="F:metal ion binding"/>
    <property type="evidence" value="ECO:0007669"/>
    <property type="project" value="UniProtKB-KW"/>
</dbReference>
<gene>
    <name evidence="8" type="ORF">Csa_4G287550</name>
</gene>
<name>A0A0A0KX73_CUCSA</name>
<dbReference type="SUPFAM" id="SSF49723">
    <property type="entry name" value="Lipase/lipooxygenase domain (PLAT/LH2 domain)"/>
    <property type="match status" value="1"/>
</dbReference>
<evidence type="ECO:0000256" key="3">
    <source>
        <dbReference type="ARBA" id="ARBA00023002"/>
    </source>
</evidence>
<feature type="domain" description="PLAT" evidence="6">
    <location>
        <begin position="1"/>
        <end position="111"/>
    </location>
</feature>
<dbReference type="GO" id="GO:0016702">
    <property type="term" value="F:oxidoreductase activity, acting on single donors with incorporation of molecular oxygen, incorporation of two atoms of oxygen"/>
    <property type="evidence" value="ECO:0007669"/>
    <property type="project" value="InterPro"/>
</dbReference>
<evidence type="ECO:0008006" key="10">
    <source>
        <dbReference type="Google" id="ProtNLM"/>
    </source>
</evidence>
<organism evidence="8 9">
    <name type="scientific">Cucumis sativus</name>
    <name type="common">Cucumber</name>
    <dbReference type="NCBI Taxonomy" id="3659"/>
    <lineage>
        <taxon>Eukaryota</taxon>
        <taxon>Viridiplantae</taxon>
        <taxon>Streptophyta</taxon>
        <taxon>Embryophyta</taxon>
        <taxon>Tracheophyta</taxon>
        <taxon>Spermatophyta</taxon>
        <taxon>Magnoliopsida</taxon>
        <taxon>eudicotyledons</taxon>
        <taxon>Gunneridae</taxon>
        <taxon>Pentapetalae</taxon>
        <taxon>rosids</taxon>
        <taxon>fabids</taxon>
        <taxon>Cucurbitales</taxon>
        <taxon>Cucurbitaceae</taxon>
        <taxon>Benincaseae</taxon>
        <taxon>Cucumis</taxon>
    </lineage>
</organism>
<keyword evidence="4" id="KW-0443">Lipid metabolism</keyword>
<reference evidence="8 9" key="4">
    <citation type="journal article" date="2011" name="BMC Genomics">
        <title>RNA-Seq improves annotation of protein-coding genes in the cucumber genome.</title>
        <authorList>
            <person name="Li Z."/>
            <person name="Zhang Z."/>
            <person name="Yan P."/>
            <person name="Huang S."/>
            <person name="Fei Z."/>
            <person name="Lin K."/>
        </authorList>
    </citation>
    <scope>NUCLEOTIDE SEQUENCE [LARGE SCALE GENOMIC DNA]</scope>
    <source>
        <strain evidence="9">cv. 9930</strain>
    </source>
</reference>
<evidence type="ECO:0000256" key="2">
    <source>
        <dbReference type="ARBA" id="ARBA00022964"/>
    </source>
</evidence>
<reference evidence="8 9" key="2">
    <citation type="journal article" date="2009" name="PLoS ONE">
        <title>An integrated genetic and cytogenetic map of the cucumber genome.</title>
        <authorList>
            <person name="Ren Y."/>
            <person name="Zhang Z."/>
            <person name="Liu J."/>
            <person name="Staub J.E."/>
            <person name="Han Y."/>
            <person name="Cheng Z."/>
            <person name="Li X."/>
            <person name="Lu J."/>
            <person name="Miao H."/>
            <person name="Kang H."/>
            <person name="Xie B."/>
            <person name="Gu X."/>
            <person name="Wang X."/>
            <person name="Du Y."/>
            <person name="Jin W."/>
            <person name="Huang S."/>
        </authorList>
    </citation>
    <scope>NUCLEOTIDE SEQUENCE [LARGE SCALE GENOMIC DNA]</scope>
    <source>
        <strain evidence="9">cv. 9930</strain>
    </source>
</reference>
<dbReference type="Gramene" id="KGN54133">
    <property type="protein sequence ID" value="KGN54133"/>
    <property type="gene ID" value="Csa_4G287550"/>
</dbReference>
<dbReference type="AlphaFoldDB" id="A0A0A0KX73"/>
<reference evidence="8 9" key="1">
    <citation type="journal article" date="2009" name="Nat. Genet.">
        <title>The genome of the cucumber, Cucumis sativus L.</title>
        <authorList>
            <person name="Huang S."/>
            <person name="Li R."/>
            <person name="Zhang Z."/>
            <person name="Li L."/>
            <person name="Gu X."/>
            <person name="Fan W."/>
            <person name="Lucas W.J."/>
            <person name="Wang X."/>
            <person name="Xie B."/>
            <person name="Ni P."/>
            <person name="Ren Y."/>
            <person name="Zhu H."/>
            <person name="Li J."/>
            <person name="Lin K."/>
            <person name="Jin W."/>
            <person name="Fei Z."/>
            <person name="Li G."/>
            <person name="Staub J."/>
            <person name="Kilian A."/>
            <person name="van der Vossen E.A."/>
            <person name="Wu Y."/>
            <person name="Guo J."/>
            <person name="He J."/>
            <person name="Jia Z."/>
            <person name="Ren Y."/>
            <person name="Tian G."/>
            <person name="Lu Y."/>
            <person name="Ruan J."/>
            <person name="Qian W."/>
            <person name="Wang M."/>
            <person name="Huang Q."/>
            <person name="Li B."/>
            <person name="Xuan Z."/>
            <person name="Cao J."/>
            <person name="Asan"/>
            <person name="Wu Z."/>
            <person name="Zhang J."/>
            <person name="Cai Q."/>
            <person name="Bai Y."/>
            <person name="Zhao B."/>
            <person name="Han Y."/>
            <person name="Li Y."/>
            <person name="Li X."/>
            <person name="Wang S."/>
            <person name="Shi Q."/>
            <person name="Liu S."/>
            <person name="Cho W.K."/>
            <person name="Kim J.Y."/>
            <person name="Xu Y."/>
            <person name="Heller-Uszynska K."/>
            <person name="Miao H."/>
            <person name="Cheng Z."/>
            <person name="Zhang S."/>
            <person name="Wu J."/>
            <person name="Yang Y."/>
            <person name="Kang H."/>
            <person name="Li M."/>
            <person name="Liang H."/>
            <person name="Ren X."/>
            <person name="Shi Z."/>
            <person name="Wen M."/>
            <person name="Jian M."/>
            <person name="Yang H."/>
            <person name="Zhang G."/>
            <person name="Yang Z."/>
            <person name="Chen R."/>
            <person name="Liu S."/>
            <person name="Li J."/>
            <person name="Ma L."/>
            <person name="Liu H."/>
            <person name="Zhou Y."/>
            <person name="Zhao J."/>
            <person name="Fang X."/>
            <person name="Li G."/>
            <person name="Fang L."/>
            <person name="Li Y."/>
            <person name="Liu D."/>
            <person name="Zheng H."/>
            <person name="Zhang Y."/>
            <person name="Qin N."/>
            <person name="Li Z."/>
            <person name="Yang G."/>
            <person name="Yang S."/>
            <person name="Bolund L."/>
            <person name="Kristiansen K."/>
            <person name="Zheng H."/>
            <person name="Li S."/>
            <person name="Zhang X."/>
            <person name="Yang H."/>
            <person name="Wang J."/>
            <person name="Sun R."/>
            <person name="Zhang B."/>
            <person name="Jiang S."/>
            <person name="Wang J."/>
            <person name="Du Y."/>
            <person name="Li S."/>
        </authorList>
    </citation>
    <scope>NUCLEOTIDE SEQUENCE [LARGE SCALE GENOMIC DNA]</scope>
    <source>
        <strain evidence="9">cv. 9930</strain>
    </source>
</reference>
<evidence type="ECO:0000313" key="8">
    <source>
        <dbReference type="EMBL" id="KGN54133.1"/>
    </source>
</evidence>
<evidence type="ECO:0000259" key="7">
    <source>
        <dbReference type="PROSITE" id="PS51393"/>
    </source>
</evidence>
<dbReference type="EMBL" id="CM002925">
    <property type="protein sequence ID" value="KGN54133.1"/>
    <property type="molecule type" value="Genomic_DNA"/>
</dbReference>
<dbReference type="PROSITE" id="PS50095">
    <property type="entry name" value="PLAT"/>
    <property type="match status" value="1"/>
</dbReference>
<keyword evidence="3" id="KW-0560">Oxidoreductase</keyword>
<comment type="caution">
    <text evidence="5">Lacks conserved residue(s) required for the propagation of feature annotation.</text>
</comment>
<protein>
    <recommendedName>
        <fullName evidence="10">Lipoxygenase domain-containing protein</fullName>
    </recommendedName>
</protein>
<dbReference type="GO" id="GO:0034440">
    <property type="term" value="P:lipid oxidation"/>
    <property type="evidence" value="ECO:0007669"/>
    <property type="project" value="InterPro"/>
</dbReference>
<dbReference type="PANTHER" id="PTHR11771">
    <property type="entry name" value="LIPOXYGENASE"/>
    <property type="match status" value="1"/>
</dbReference>
<keyword evidence="1" id="KW-0479">Metal-binding</keyword>
<evidence type="ECO:0000313" key="9">
    <source>
        <dbReference type="Proteomes" id="UP000029981"/>
    </source>
</evidence>
<evidence type="ECO:0000256" key="1">
    <source>
        <dbReference type="ARBA" id="ARBA00022723"/>
    </source>
</evidence>
<dbReference type="InterPro" id="IPR036392">
    <property type="entry name" value="PLAT/LH2_dom_sf"/>
</dbReference>
<dbReference type="STRING" id="3659.A0A0A0KX73"/>
<dbReference type="Pfam" id="PF00305">
    <property type="entry name" value="Lipoxygenase"/>
    <property type="match status" value="1"/>
</dbReference>
<dbReference type="InterPro" id="IPR036226">
    <property type="entry name" value="LipOase_C_sf"/>
</dbReference>
<dbReference type="PROSITE" id="PS51393">
    <property type="entry name" value="LIPOXYGENASE_3"/>
    <property type="match status" value="1"/>
</dbReference>
<reference evidence="8 9" key="3">
    <citation type="journal article" date="2010" name="BMC Genomics">
        <title>Transcriptome sequencing and comparative analysis of cucumber flowers with different sex types.</title>
        <authorList>
            <person name="Guo S."/>
            <person name="Zheng Y."/>
            <person name="Joung J.G."/>
            <person name="Liu S."/>
            <person name="Zhang Z."/>
            <person name="Crasta O.R."/>
            <person name="Sobral B.W."/>
            <person name="Xu Y."/>
            <person name="Huang S."/>
            <person name="Fei Z."/>
        </authorList>
    </citation>
    <scope>NUCLEOTIDE SEQUENCE [LARGE SCALE GENOMIC DNA]</scope>
    <source>
        <strain evidence="9">cv. 9930</strain>
    </source>
</reference>
<accession>A0A0A0KX73</accession>
<evidence type="ECO:0000259" key="6">
    <source>
        <dbReference type="PROSITE" id="PS50095"/>
    </source>
</evidence>
<dbReference type="InterPro" id="IPR013819">
    <property type="entry name" value="LipOase_C"/>
</dbReference>
<dbReference type="InterPro" id="IPR000907">
    <property type="entry name" value="LipOase"/>
</dbReference>
<proteinExistence type="predicted"/>
<dbReference type="Gene3D" id="2.60.60.20">
    <property type="entry name" value="PLAT/LH2 domain"/>
    <property type="match status" value="1"/>
</dbReference>
<keyword evidence="9" id="KW-1185">Reference proteome</keyword>
<dbReference type="SUPFAM" id="SSF48484">
    <property type="entry name" value="Lipoxigenase"/>
    <property type="match status" value="1"/>
</dbReference>
<keyword evidence="2" id="KW-0223">Dioxygenase</keyword>
<sequence>MSQHVFEDMFFRNTLNKALADEQPKEFIKCEAQLQEVDESVEYKKYKGDIKVAEGFGKIGAVIVELQDGVNERFVDTISVEAEKPPISVTFSCKSWVQPKGLIDHRRIFFSSNKCRIYINGCVWPYNWDLDPASEKRIEEWFYVPRDEEFSEIKQSSSQPGNEKLLRKSPFSDLPELEIKTPSAASKFNLQFNIASILSSHRPPALKSSDTPSSTLVELPPPESYKRDKYNWLSDIEFARLTLVGLNPYSIQLVKSLPFMSKLDEGDYRPRESKFTPE</sequence>
<evidence type="ECO:0000256" key="5">
    <source>
        <dbReference type="PROSITE-ProRule" id="PRU00152"/>
    </source>
</evidence>
<dbReference type="Proteomes" id="UP000029981">
    <property type="component" value="Chromosome 4"/>
</dbReference>
<feature type="domain" description="Lipoxygenase" evidence="7">
    <location>
        <begin position="92"/>
        <end position="278"/>
    </location>
</feature>
<dbReference type="Gene3D" id="3.10.450.60">
    <property type="match status" value="1"/>
</dbReference>
<evidence type="ECO:0000256" key="4">
    <source>
        <dbReference type="ARBA" id="ARBA00023098"/>
    </source>
</evidence>
<dbReference type="InterPro" id="IPR001024">
    <property type="entry name" value="PLAT/LH2_dom"/>
</dbReference>